<organism evidence="2">
    <name type="scientific">Clostridioides difficile</name>
    <name type="common">Peptoclostridium difficile</name>
    <dbReference type="NCBI Taxonomy" id="1496"/>
    <lineage>
        <taxon>Bacteria</taxon>
        <taxon>Bacillati</taxon>
        <taxon>Bacillota</taxon>
        <taxon>Clostridia</taxon>
        <taxon>Peptostreptococcales</taxon>
        <taxon>Peptostreptococcaceae</taxon>
        <taxon>Clostridioides</taxon>
    </lineage>
</organism>
<evidence type="ECO:0008006" key="3">
    <source>
        <dbReference type="Google" id="ProtNLM"/>
    </source>
</evidence>
<evidence type="ECO:0000256" key="1">
    <source>
        <dbReference type="SAM" id="Coils"/>
    </source>
</evidence>
<feature type="coiled-coil region" evidence="1">
    <location>
        <begin position="109"/>
        <end position="143"/>
    </location>
</feature>
<dbReference type="RefSeq" id="WP_131793781.1">
    <property type="nucleotide sequence ID" value="NZ_CAADDO010000021.1"/>
</dbReference>
<dbReference type="AlphaFoldDB" id="A0A069A9B2"/>
<dbReference type="EMBL" id="LK932492">
    <property type="protein sequence ID" value="CDS84731.1"/>
    <property type="molecule type" value="Genomic_DNA"/>
</dbReference>
<gene>
    <name evidence="2" type="ORF">BN1096_400007</name>
</gene>
<evidence type="ECO:0000313" key="2">
    <source>
        <dbReference type="EMBL" id="CDS84731.1"/>
    </source>
</evidence>
<proteinExistence type="predicted"/>
<keyword evidence="1" id="KW-0175">Coiled coil</keyword>
<reference evidence="2" key="1">
    <citation type="submission" date="2014-07" db="EMBL/GenBank/DDBJ databases">
        <authorList>
            <person name="Monot Marc"/>
        </authorList>
    </citation>
    <scope>NUCLEOTIDE SEQUENCE</scope>
</reference>
<protein>
    <recommendedName>
        <fullName evidence="3">Phage protein</fullName>
    </recommendedName>
</protein>
<sequence>MAKFKKKAVEVEAFRLGYDTLPKWFIENDRVCNFIQEKCINGHVSCDLETLEGTMRANKGDYIIQGVKGEIYPCKADIFEMTYEKVEYREKNKLSTEMTLDSTNFQENIKKARKELDLFIQTLEKADDKINKLAEKMNKCDCKVDIDKIVKQLVEHLREGIE</sequence>
<accession>A0A069A9B2</accession>
<name>A0A069A9B2_CLODI</name>